<sequence length="260" mass="26514">MNFSLHSLPAVAMCAGAFLIAPAQSYGAPITGTLSITGDATVSATVLTFLCDVMSALGCPANTGQFQVTGPLAQSGNFVALANTIGDIKNLDQTSEPINQVFSLPNFMTFLNDPNIAFDLTYISAGTGVDCAVSTSTTCTPRIPALVSSSNPLGLSPFNLSNTANGSSASFSVSGETRNVATGELAVFNGTFSATFTDTPGANNQDVAHVLAELAANGHITSPYDGKFVAVASTPEPATMALFGLGLLFVASAGRKKRQG</sequence>
<proteinExistence type="predicted"/>
<dbReference type="NCBIfam" id="TIGR02595">
    <property type="entry name" value="PEP_CTERM"/>
    <property type="match status" value="1"/>
</dbReference>
<accession>G4WW13</accession>
<feature type="signal peptide" evidence="1">
    <location>
        <begin position="1"/>
        <end position="23"/>
    </location>
</feature>
<reference evidence="3" key="1">
    <citation type="journal article" date="2004" name="Appl. Environ. Microbiol.">
        <title>Long-chain N-acyltyrosine synthases from environmental DNA.</title>
        <authorList>
            <person name="Brady S.F."/>
            <person name="Chao C.J."/>
            <person name="Clardy J."/>
        </authorList>
    </citation>
    <scope>NUCLEOTIDE SEQUENCE</scope>
</reference>
<evidence type="ECO:0000313" key="3">
    <source>
        <dbReference type="EMBL" id="AEQ20615.1"/>
    </source>
</evidence>
<feature type="chain" id="PRO_5003470723" evidence="1">
    <location>
        <begin position="24"/>
        <end position="260"/>
    </location>
</feature>
<evidence type="ECO:0000256" key="1">
    <source>
        <dbReference type="SAM" id="SignalP"/>
    </source>
</evidence>
<dbReference type="Pfam" id="PF07589">
    <property type="entry name" value="PEP-CTERM"/>
    <property type="match status" value="1"/>
</dbReference>
<keyword evidence="1" id="KW-0732">Signal</keyword>
<dbReference type="EMBL" id="JF429417">
    <property type="protein sequence ID" value="AEQ20615.1"/>
    <property type="molecule type" value="Genomic_DNA"/>
</dbReference>
<reference evidence="3" key="2">
    <citation type="journal article" date="2011" name="J. Bacteriol.">
        <title>Long-chain N-acyl amino acid synthases are linked to the putative PEP-CTERM/exosortase protein-sorting system in Gram-negative bacteria.</title>
        <authorList>
            <person name="Craig J.W."/>
            <person name="Cherry M.A."/>
            <person name="Brady S.F."/>
        </authorList>
    </citation>
    <scope>NUCLEOTIDE SEQUENCE</scope>
</reference>
<dbReference type="InterPro" id="IPR013424">
    <property type="entry name" value="Ice-binding_C"/>
</dbReference>
<evidence type="ECO:0000259" key="2">
    <source>
        <dbReference type="Pfam" id="PF07589"/>
    </source>
</evidence>
<protein>
    <submittedName>
        <fullName evidence="3">PEP-CTERM motif protein</fullName>
    </submittedName>
</protein>
<organism evidence="3">
    <name type="scientific">uncultured bacterium CSLF43</name>
    <dbReference type="NCBI Taxonomy" id="1091575"/>
    <lineage>
        <taxon>Bacteria</taxon>
        <taxon>environmental samples</taxon>
    </lineage>
</organism>
<dbReference type="AlphaFoldDB" id="G4WW13"/>
<name>G4WW13_9BACT</name>
<feature type="domain" description="Ice-binding protein C-terminal" evidence="2">
    <location>
        <begin position="233"/>
        <end position="256"/>
    </location>
</feature>